<organism evidence="1 2">
    <name type="scientific">Sphingomonas arantia</name>
    <dbReference type="NCBI Taxonomy" id="1460676"/>
    <lineage>
        <taxon>Bacteria</taxon>
        <taxon>Pseudomonadati</taxon>
        <taxon>Pseudomonadota</taxon>
        <taxon>Alphaproteobacteria</taxon>
        <taxon>Sphingomonadales</taxon>
        <taxon>Sphingomonadaceae</taxon>
        <taxon>Sphingomonas</taxon>
    </lineage>
</organism>
<sequence>MTGRSIALVGSGGSSGRTLAIVEAALRTRLGDIAVRFIDTQPFNLRTGGRTAYDGDGDVRVASMAAAGLRRYTGSWSTNMLLNGGPMMTRRLARHARDLLGGRHDGMIMCHDRIYIETALIGAARASGTPTVLVQEGPFCAIGSPAPQTWRLRAKAALAPIVTATGLLPVMPDYGCAGHDLITAVSDAYRARWIAAGVPAERIAVTGVPRYDRLAGLRGGASGAGDVLRLLYIVQPFAAHGKVDGQEAARLQAVLADGINRAATERPIAVTVRMHPRSGGADAAVLTGGLTGEYEVDDGAEPLEDAVMRHDLVVGHYSSGLLESVLLDRPVLCLPVAAGAFAEASEAEKQAWLVRTGVAVAETAERVATVLMGGTRGVIDRALIAEETGVVDGGAAARCAEAVAGVMG</sequence>
<comment type="caution">
    <text evidence="1">The sequence shown here is derived from an EMBL/GenBank/DDBJ whole genome shotgun (WGS) entry which is preliminary data.</text>
</comment>
<evidence type="ECO:0000313" key="1">
    <source>
        <dbReference type="EMBL" id="MFD1949586.1"/>
    </source>
</evidence>
<dbReference type="RefSeq" id="WP_380927140.1">
    <property type="nucleotide sequence ID" value="NZ_JBHUGS010000001.1"/>
</dbReference>
<dbReference type="EMBL" id="JBHUGS010000001">
    <property type="protein sequence ID" value="MFD1949586.1"/>
    <property type="molecule type" value="Genomic_DNA"/>
</dbReference>
<name>A0ABW4TX60_9SPHN</name>
<proteinExistence type="predicted"/>
<reference evidence="2" key="1">
    <citation type="journal article" date="2019" name="Int. J. Syst. Evol. Microbiol.">
        <title>The Global Catalogue of Microorganisms (GCM) 10K type strain sequencing project: providing services to taxonomists for standard genome sequencing and annotation.</title>
        <authorList>
            <consortium name="The Broad Institute Genomics Platform"/>
            <consortium name="The Broad Institute Genome Sequencing Center for Infectious Disease"/>
            <person name="Wu L."/>
            <person name="Ma J."/>
        </authorList>
    </citation>
    <scope>NUCLEOTIDE SEQUENCE [LARGE SCALE GENOMIC DNA]</scope>
    <source>
        <strain evidence="2">CGMCC 1.12702</strain>
    </source>
</reference>
<protein>
    <submittedName>
        <fullName evidence="1">Uncharacterized protein</fullName>
    </submittedName>
</protein>
<dbReference type="SUPFAM" id="SSF53756">
    <property type="entry name" value="UDP-Glycosyltransferase/glycogen phosphorylase"/>
    <property type="match status" value="1"/>
</dbReference>
<evidence type="ECO:0000313" key="2">
    <source>
        <dbReference type="Proteomes" id="UP001597400"/>
    </source>
</evidence>
<gene>
    <name evidence="1" type="ORF">ACFSGX_02245</name>
</gene>
<keyword evidence="2" id="KW-1185">Reference proteome</keyword>
<accession>A0ABW4TX60</accession>
<dbReference type="Proteomes" id="UP001597400">
    <property type="component" value="Unassembled WGS sequence"/>
</dbReference>